<evidence type="ECO:0000256" key="2">
    <source>
        <dbReference type="ARBA" id="ARBA00009677"/>
    </source>
</evidence>
<gene>
    <name evidence="8" type="ORF">DRW41_14985</name>
</gene>
<dbReference type="InterPro" id="IPR006300">
    <property type="entry name" value="FlgB"/>
</dbReference>
<evidence type="ECO:0000256" key="3">
    <source>
        <dbReference type="ARBA" id="ARBA00014376"/>
    </source>
</evidence>
<keyword evidence="8" id="KW-0969">Cilium</keyword>
<keyword evidence="8" id="KW-0282">Flagellum</keyword>
<accession>A0A3D8GNA9</accession>
<comment type="function">
    <text evidence="5 6">Structural component of flagellum, the bacterial motility apparatus. Part of the rod structure of flagellar basal body.</text>
</comment>
<comment type="caution">
    <text evidence="8">The sequence shown here is derived from an EMBL/GenBank/DDBJ whole genome shotgun (WGS) entry which is preliminary data.</text>
</comment>
<dbReference type="GO" id="GO:0030694">
    <property type="term" value="C:bacterial-type flagellum basal body, rod"/>
    <property type="evidence" value="ECO:0007669"/>
    <property type="project" value="InterPro"/>
</dbReference>
<dbReference type="GO" id="GO:0071978">
    <property type="term" value="P:bacterial-type flagellum-dependent swarming motility"/>
    <property type="evidence" value="ECO:0007669"/>
    <property type="project" value="TreeGrafter"/>
</dbReference>
<proteinExistence type="inferred from homology"/>
<keyword evidence="4 6" id="KW-0975">Bacterial flagellum</keyword>
<feature type="domain" description="Flagellar basal body rod protein N-terminal" evidence="7">
    <location>
        <begin position="8"/>
        <end position="33"/>
    </location>
</feature>
<sequence>MNTIGLITSALDASALRQKTISNNIANVDTPKFRASRVAFEEILQKEMNSRFSGKRTDERHFAIGAQGGIPSAKLKQEGHIFQNSGNGVDIDYEMSQLSQNTIWYQSLTYGINEEFNLIKTAIRGRS</sequence>
<dbReference type="OrthoDB" id="9792068at2"/>
<comment type="subcellular location">
    <subcellularLocation>
        <location evidence="1 6">Bacterial flagellum basal body</location>
    </subcellularLocation>
</comment>
<dbReference type="EMBL" id="QNQT01000007">
    <property type="protein sequence ID" value="RDU35898.1"/>
    <property type="molecule type" value="Genomic_DNA"/>
</dbReference>
<dbReference type="NCBIfam" id="TIGR01396">
    <property type="entry name" value="FlgB"/>
    <property type="match status" value="1"/>
</dbReference>
<organism evidence="8 9">
    <name type="scientific">Neobacillus piezotolerans</name>
    <dbReference type="NCBI Taxonomy" id="2259171"/>
    <lineage>
        <taxon>Bacteria</taxon>
        <taxon>Bacillati</taxon>
        <taxon>Bacillota</taxon>
        <taxon>Bacilli</taxon>
        <taxon>Bacillales</taxon>
        <taxon>Bacillaceae</taxon>
        <taxon>Neobacillus</taxon>
    </lineage>
</organism>
<keyword evidence="9" id="KW-1185">Reference proteome</keyword>
<dbReference type="Pfam" id="PF00460">
    <property type="entry name" value="Flg_bb_rod"/>
    <property type="match status" value="1"/>
</dbReference>
<dbReference type="AlphaFoldDB" id="A0A3D8GNA9"/>
<dbReference type="InterPro" id="IPR001444">
    <property type="entry name" value="Flag_bb_rod_N"/>
</dbReference>
<evidence type="ECO:0000313" key="8">
    <source>
        <dbReference type="EMBL" id="RDU35898.1"/>
    </source>
</evidence>
<dbReference type="Proteomes" id="UP000257144">
    <property type="component" value="Unassembled WGS sequence"/>
</dbReference>
<evidence type="ECO:0000313" key="9">
    <source>
        <dbReference type="Proteomes" id="UP000257144"/>
    </source>
</evidence>
<evidence type="ECO:0000256" key="1">
    <source>
        <dbReference type="ARBA" id="ARBA00004117"/>
    </source>
</evidence>
<reference evidence="8 9" key="1">
    <citation type="submission" date="2018-07" db="EMBL/GenBank/DDBJ databases">
        <title>Bacillus sp. YLB-04 draft genome sequence.</title>
        <authorList>
            <person name="Yu L."/>
            <person name="Tang X."/>
        </authorList>
    </citation>
    <scope>NUCLEOTIDE SEQUENCE [LARGE SCALE GENOMIC DNA]</scope>
    <source>
        <strain evidence="8 9">YLB-04</strain>
    </source>
</reference>
<comment type="subunit">
    <text evidence="6">The basal body constitutes a major portion of the flagellar organelle and consists of a number of rings mounted on a central rod.</text>
</comment>
<evidence type="ECO:0000256" key="5">
    <source>
        <dbReference type="ARBA" id="ARBA00024934"/>
    </source>
</evidence>
<evidence type="ECO:0000256" key="4">
    <source>
        <dbReference type="ARBA" id="ARBA00023143"/>
    </source>
</evidence>
<evidence type="ECO:0000259" key="7">
    <source>
        <dbReference type="Pfam" id="PF00460"/>
    </source>
</evidence>
<name>A0A3D8GNA9_9BACI</name>
<comment type="similarity">
    <text evidence="2 6">Belongs to the flagella basal body rod proteins family.</text>
</comment>
<dbReference type="PANTHER" id="PTHR30435">
    <property type="entry name" value="FLAGELLAR PROTEIN"/>
    <property type="match status" value="1"/>
</dbReference>
<dbReference type="PROSITE" id="PS00588">
    <property type="entry name" value="FLAGELLA_BB_ROD"/>
    <property type="match status" value="1"/>
</dbReference>
<dbReference type="PIRSF" id="PIRSF002889">
    <property type="entry name" value="Rod_FlgB"/>
    <property type="match status" value="1"/>
</dbReference>
<keyword evidence="8" id="KW-0966">Cell projection</keyword>
<dbReference type="PANTHER" id="PTHR30435:SF12">
    <property type="entry name" value="FLAGELLAR BASAL BODY ROD PROTEIN FLGB"/>
    <property type="match status" value="1"/>
</dbReference>
<evidence type="ECO:0000256" key="6">
    <source>
        <dbReference type="PIRNR" id="PIRNR002889"/>
    </source>
</evidence>
<dbReference type="InterPro" id="IPR019776">
    <property type="entry name" value="Flagellar_basal_body_rod_CS"/>
</dbReference>
<protein>
    <recommendedName>
        <fullName evidence="3 6">Flagellar basal body rod protein FlgB</fullName>
    </recommendedName>
</protein>